<name>A0A150HMN4_9GAMM</name>
<dbReference type="PRINTS" id="PR00032">
    <property type="entry name" value="HTHARAC"/>
</dbReference>
<evidence type="ECO:0000256" key="3">
    <source>
        <dbReference type="ARBA" id="ARBA00023163"/>
    </source>
</evidence>
<dbReference type="AlphaFoldDB" id="A0A150HMN4"/>
<dbReference type="InterPro" id="IPR009057">
    <property type="entry name" value="Homeodomain-like_sf"/>
</dbReference>
<dbReference type="Pfam" id="PF12833">
    <property type="entry name" value="HTH_18"/>
    <property type="match status" value="1"/>
</dbReference>
<dbReference type="SUPFAM" id="SSF46689">
    <property type="entry name" value="Homeodomain-like"/>
    <property type="match status" value="1"/>
</dbReference>
<dbReference type="InterPro" id="IPR020449">
    <property type="entry name" value="Tscrpt_reg_AraC-type_HTH"/>
</dbReference>
<dbReference type="SMART" id="SM00342">
    <property type="entry name" value="HTH_ARAC"/>
    <property type="match status" value="1"/>
</dbReference>
<sequence>MSSNKLPGTYVNLLADALKASNISAEQLLSDFGIEMKDIEAPFWYVNLNIFNELIDKSIELAEDPLLIVRMAKSMRTSCYGHVGVAAVAAADLLQAIKILEKFIGLHCSIFKPVLKIKDNNAYIYFDQSSTSEKLNSYGLLFSILGFASLIKDLLKIDIKIKANFKQYNSFNINNLLGFDCRFGQEKDCLIFDKALLENSLPTADKMVFRLIKEQCERDVKRLIINKDKLSNTAVLVKTILRKDRDYCIDLNQVAMELKISTRSLQRQLAAEKTSFQTLLAEVRRVHAEELLKTTKASIQEISNALGYADISHFTRAFKKWVGLTPTIYRKA</sequence>
<evidence type="ECO:0000313" key="6">
    <source>
        <dbReference type="Proteomes" id="UP000075680"/>
    </source>
</evidence>
<feature type="domain" description="HTH araC/xylS-type" evidence="4">
    <location>
        <begin position="231"/>
        <end position="332"/>
    </location>
</feature>
<dbReference type="PANTHER" id="PTHR47894:SF1">
    <property type="entry name" value="HTH-TYPE TRANSCRIPTIONAL REGULATOR VQSM"/>
    <property type="match status" value="1"/>
</dbReference>
<dbReference type="InterPro" id="IPR018060">
    <property type="entry name" value="HTH_AraC"/>
</dbReference>
<keyword evidence="1" id="KW-0805">Transcription regulation</keyword>
<dbReference type="GO" id="GO:0003700">
    <property type="term" value="F:DNA-binding transcription factor activity"/>
    <property type="evidence" value="ECO:0007669"/>
    <property type="project" value="InterPro"/>
</dbReference>
<keyword evidence="2" id="KW-0238">DNA-binding</keyword>
<dbReference type="Gene3D" id="1.10.10.60">
    <property type="entry name" value="Homeodomain-like"/>
    <property type="match status" value="1"/>
</dbReference>
<keyword evidence="3" id="KW-0804">Transcription</keyword>
<dbReference type="PATRIC" id="fig|52133.18.peg.2281"/>
<evidence type="ECO:0000313" key="5">
    <source>
        <dbReference type="EMBL" id="KXZ67317.1"/>
    </source>
</evidence>
<proteinExistence type="predicted"/>
<dbReference type="PANTHER" id="PTHR47894">
    <property type="entry name" value="HTH-TYPE TRANSCRIPTIONAL REGULATOR GADX"/>
    <property type="match status" value="1"/>
</dbReference>
<dbReference type="RefSeq" id="WP_061519066.1">
    <property type="nucleotide sequence ID" value="NZ_JRUE01000192.1"/>
</dbReference>
<evidence type="ECO:0000256" key="1">
    <source>
        <dbReference type="ARBA" id="ARBA00023015"/>
    </source>
</evidence>
<dbReference type="Pfam" id="PF12625">
    <property type="entry name" value="Arabinose_bd"/>
    <property type="match status" value="1"/>
</dbReference>
<dbReference type="EMBL" id="JRUE01000192">
    <property type="protein sequence ID" value="KXZ67317.1"/>
    <property type="molecule type" value="Genomic_DNA"/>
</dbReference>
<dbReference type="Proteomes" id="UP000075680">
    <property type="component" value="Unassembled WGS sequence"/>
</dbReference>
<gene>
    <name evidence="5" type="primary">virS_8</name>
    <name evidence="5" type="ORF">AVENLUH5627_02202</name>
</gene>
<evidence type="ECO:0000259" key="4">
    <source>
        <dbReference type="PROSITE" id="PS01124"/>
    </source>
</evidence>
<dbReference type="PROSITE" id="PS01124">
    <property type="entry name" value="HTH_ARAC_FAMILY_2"/>
    <property type="match status" value="1"/>
</dbReference>
<dbReference type="GO" id="GO:0000976">
    <property type="term" value="F:transcription cis-regulatory region binding"/>
    <property type="evidence" value="ECO:0007669"/>
    <property type="project" value="TreeGrafter"/>
</dbReference>
<comment type="caution">
    <text evidence="5">The sequence shown here is derived from an EMBL/GenBank/DDBJ whole genome shotgun (WGS) entry which is preliminary data.</text>
</comment>
<dbReference type="GO" id="GO:0005829">
    <property type="term" value="C:cytosol"/>
    <property type="evidence" value="ECO:0007669"/>
    <property type="project" value="TreeGrafter"/>
</dbReference>
<dbReference type="InterPro" id="IPR032687">
    <property type="entry name" value="AraC-type_N"/>
</dbReference>
<organism evidence="5 6">
    <name type="scientific">Acinetobacter venetianus</name>
    <dbReference type="NCBI Taxonomy" id="52133"/>
    <lineage>
        <taxon>Bacteria</taxon>
        <taxon>Pseudomonadati</taxon>
        <taxon>Pseudomonadota</taxon>
        <taxon>Gammaproteobacteria</taxon>
        <taxon>Moraxellales</taxon>
        <taxon>Moraxellaceae</taxon>
        <taxon>Acinetobacter</taxon>
    </lineage>
</organism>
<evidence type="ECO:0000256" key="2">
    <source>
        <dbReference type="ARBA" id="ARBA00023125"/>
    </source>
</evidence>
<protein>
    <submittedName>
        <fullName evidence="5">HTH-type transcriptional regulator VirS</fullName>
    </submittedName>
</protein>
<accession>A0A150HMN4</accession>
<reference evidence="5 6" key="1">
    <citation type="journal article" date="2016" name="Sci. Rep.">
        <title>Genomic and phenotypic characterization of the species Acinetobacter venetianus.</title>
        <authorList>
            <person name="Fondi M."/>
            <person name="Maida I."/>
            <person name="Perrin E."/>
            <person name="Orlandini V."/>
            <person name="La Torre L."/>
            <person name="Bosi E."/>
            <person name="Negroni A."/>
            <person name="Zanaroli G."/>
            <person name="Fava F."/>
            <person name="Decorosi F."/>
            <person name="Giovannetti L."/>
            <person name="Viti C."/>
            <person name="Vaneechoutte M."/>
            <person name="Dijkshoorn L."/>
            <person name="Fani R."/>
        </authorList>
    </citation>
    <scope>NUCLEOTIDE SEQUENCE [LARGE SCALE GENOMIC DNA]</scope>
    <source>
        <strain evidence="5 6">LUH5627</strain>
    </source>
</reference>